<evidence type="ECO:0000313" key="3">
    <source>
        <dbReference type="Proteomes" id="UP001164929"/>
    </source>
</evidence>
<keyword evidence="1" id="KW-1133">Transmembrane helix</keyword>
<keyword evidence="1" id="KW-0812">Transmembrane</keyword>
<evidence type="ECO:0000313" key="2">
    <source>
        <dbReference type="EMBL" id="KAJ6985289.1"/>
    </source>
</evidence>
<name>A0AAD6MHJ7_9ROSI</name>
<reference evidence="2" key="1">
    <citation type="journal article" date="2023" name="Mol. Ecol. Resour.">
        <title>Chromosome-level genome assembly of a triploid poplar Populus alba 'Berolinensis'.</title>
        <authorList>
            <person name="Chen S."/>
            <person name="Yu Y."/>
            <person name="Wang X."/>
            <person name="Wang S."/>
            <person name="Zhang T."/>
            <person name="Zhou Y."/>
            <person name="He R."/>
            <person name="Meng N."/>
            <person name="Wang Y."/>
            <person name="Liu W."/>
            <person name="Liu Z."/>
            <person name="Liu J."/>
            <person name="Guo Q."/>
            <person name="Huang H."/>
            <person name="Sederoff R.R."/>
            <person name="Wang G."/>
            <person name="Qu G."/>
            <person name="Chen S."/>
        </authorList>
    </citation>
    <scope>NUCLEOTIDE SEQUENCE</scope>
    <source>
        <strain evidence="2">SC-2020</strain>
    </source>
</reference>
<sequence length="51" mass="5841">MLIHIVVAIQEKIREGKKPNLLLGVVCKVLEVSLSFYCSMMHPRSLLDHHN</sequence>
<comment type="caution">
    <text evidence="2">The sequence shown here is derived from an EMBL/GenBank/DDBJ whole genome shotgun (WGS) entry which is preliminary data.</text>
</comment>
<proteinExistence type="predicted"/>
<evidence type="ECO:0000256" key="1">
    <source>
        <dbReference type="SAM" id="Phobius"/>
    </source>
</evidence>
<keyword evidence="1" id="KW-0472">Membrane</keyword>
<accession>A0AAD6MHJ7</accession>
<feature type="transmembrane region" description="Helical" evidence="1">
    <location>
        <begin position="21"/>
        <end position="42"/>
    </location>
</feature>
<dbReference type="Proteomes" id="UP001164929">
    <property type="component" value="Chromosome 9"/>
</dbReference>
<organism evidence="2 3">
    <name type="scientific">Populus alba x Populus x berolinensis</name>
    <dbReference type="NCBI Taxonomy" id="444605"/>
    <lineage>
        <taxon>Eukaryota</taxon>
        <taxon>Viridiplantae</taxon>
        <taxon>Streptophyta</taxon>
        <taxon>Embryophyta</taxon>
        <taxon>Tracheophyta</taxon>
        <taxon>Spermatophyta</taxon>
        <taxon>Magnoliopsida</taxon>
        <taxon>eudicotyledons</taxon>
        <taxon>Gunneridae</taxon>
        <taxon>Pentapetalae</taxon>
        <taxon>rosids</taxon>
        <taxon>fabids</taxon>
        <taxon>Malpighiales</taxon>
        <taxon>Salicaceae</taxon>
        <taxon>Saliceae</taxon>
        <taxon>Populus</taxon>
    </lineage>
</organism>
<gene>
    <name evidence="2" type="ORF">NC653_023301</name>
</gene>
<keyword evidence="3" id="KW-1185">Reference proteome</keyword>
<dbReference type="EMBL" id="JAQIZT010000009">
    <property type="protein sequence ID" value="KAJ6985289.1"/>
    <property type="molecule type" value="Genomic_DNA"/>
</dbReference>
<protein>
    <submittedName>
        <fullName evidence="2">Uncharacterized protein</fullName>
    </submittedName>
</protein>
<dbReference type="AlphaFoldDB" id="A0AAD6MHJ7"/>